<keyword evidence="3" id="KW-1185">Reference proteome</keyword>
<dbReference type="EMBL" id="JBIRRB010000002">
    <property type="protein sequence ID" value="MFI0909926.1"/>
    <property type="molecule type" value="Genomic_DNA"/>
</dbReference>
<dbReference type="SUPFAM" id="SSF47413">
    <property type="entry name" value="lambda repressor-like DNA-binding domains"/>
    <property type="match status" value="1"/>
</dbReference>
<dbReference type="CDD" id="cd00093">
    <property type="entry name" value="HTH_XRE"/>
    <property type="match status" value="1"/>
</dbReference>
<evidence type="ECO:0000313" key="2">
    <source>
        <dbReference type="EMBL" id="MFI0909926.1"/>
    </source>
</evidence>
<feature type="domain" description="HTH cro/C1-type" evidence="1">
    <location>
        <begin position="18"/>
        <end position="73"/>
    </location>
</feature>
<comment type="caution">
    <text evidence="2">The sequence shown here is derived from an EMBL/GenBank/DDBJ whole genome shotgun (WGS) entry which is preliminary data.</text>
</comment>
<dbReference type="InterPro" id="IPR001387">
    <property type="entry name" value="Cro/C1-type_HTH"/>
</dbReference>
<organism evidence="2 3">
    <name type="scientific">Streptomyces abikoensis</name>
    <dbReference type="NCBI Taxonomy" id="97398"/>
    <lineage>
        <taxon>Bacteria</taxon>
        <taxon>Bacillati</taxon>
        <taxon>Actinomycetota</taxon>
        <taxon>Actinomycetes</taxon>
        <taxon>Kitasatosporales</taxon>
        <taxon>Streptomycetaceae</taxon>
        <taxon>Streptomyces</taxon>
    </lineage>
</organism>
<gene>
    <name evidence="2" type="ORF">ACH4TF_05635</name>
</gene>
<name>A0ABW7SZT3_9ACTN</name>
<evidence type="ECO:0000259" key="1">
    <source>
        <dbReference type="PROSITE" id="PS50943"/>
    </source>
</evidence>
<dbReference type="RefSeq" id="WP_397612304.1">
    <property type="nucleotide sequence ID" value="NZ_JBIRRB010000002.1"/>
</dbReference>
<dbReference type="Pfam" id="PF13560">
    <property type="entry name" value="HTH_31"/>
    <property type="match status" value="1"/>
</dbReference>
<proteinExistence type="predicted"/>
<dbReference type="SMART" id="SM00530">
    <property type="entry name" value="HTH_XRE"/>
    <property type="match status" value="1"/>
</dbReference>
<sequence>MPQRKSPTERQKRLGTELHRMREAAGVTAEAVASAIGVDRGKVSNIEKGVRTISTDRLRSWAALCGCSDETYIGALAEMARPSSRGWWERYRSALPGGFLDISEMEAHAVGLRTAHTVHIPGLLQTVDHARTIFKAAIPPLPQREFELRLVHRLERQQILTRDDGPSLYSVIHEAALRMQFGGRSIARAQLEHLLRMSELSHVTVRVMPVESGIFPGAGQSLVYAEGPVPRLDTVQTDSTHGPEFLHEESQLAKYRAHLEWMERLSLTPEDSRTFIRNLAGQL</sequence>
<dbReference type="InterPro" id="IPR043917">
    <property type="entry name" value="DUF5753"/>
</dbReference>
<dbReference type="InterPro" id="IPR010982">
    <property type="entry name" value="Lambda_DNA-bd_dom_sf"/>
</dbReference>
<accession>A0ABW7SZT3</accession>
<dbReference type="Proteomes" id="UP001611162">
    <property type="component" value="Unassembled WGS sequence"/>
</dbReference>
<dbReference type="Gene3D" id="1.10.260.40">
    <property type="entry name" value="lambda repressor-like DNA-binding domains"/>
    <property type="match status" value="1"/>
</dbReference>
<protein>
    <submittedName>
        <fullName evidence="2">Helix-turn-helix domain-containing protein</fullName>
    </submittedName>
</protein>
<dbReference type="PROSITE" id="PS50943">
    <property type="entry name" value="HTH_CROC1"/>
    <property type="match status" value="1"/>
</dbReference>
<reference evidence="2 3" key="1">
    <citation type="submission" date="2024-10" db="EMBL/GenBank/DDBJ databases">
        <title>The Natural Products Discovery Center: Release of the First 8490 Sequenced Strains for Exploring Actinobacteria Biosynthetic Diversity.</title>
        <authorList>
            <person name="Kalkreuter E."/>
            <person name="Kautsar S.A."/>
            <person name="Yang D."/>
            <person name="Bader C.D."/>
            <person name="Teijaro C.N."/>
            <person name="Fluegel L."/>
            <person name="Davis C.M."/>
            <person name="Simpson J.R."/>
            <person name="Lauterbach L."/>
            <person name="Steele A.D."/>
            <person name="Gui C."/>
            <person name="Meng S."/>
            <person name="Li G."/>
            <person name="Viehrig K."/>
            <person name="Ye F."/>
            <person name="Su P."/>
            <person name="Kiefer A.F."/>
            <person name="Nichols A."/>
            <person name="Cepeda A.J."/>
            <person name="Yan W."/>
            <person name="Fan B."/>
            <person name="Jiang Y."/>
            <person name="Adhikari A."/>
            <person name="Zheng C.-J."/>
            <person name="Schuster L."/>
            <person name="Cowan T.M."/>
            <person name="Smanski M.J."/>
            <person name="Chevrette M.G."/>
            <person name="De Carvalho L.P.S."/>
            <person name="Shen B."/>
        </authorList>
    </citation>
    <scope>NUCLEOTIDE SEQUENCE [LARGE SCALE GENOMIC DNA]</scope>
    <source>
        <strain evidence="2 3">NPDC020979</strain>
    </source>
</reference>
<dbReference type="Pfam" id="PF19054">
    <property type="entry name" value="DUF5753"/>
    <property type="match status" value="1"/>
</dbReference>
<evidence type="ECO:0000313" key="3">
    <source>
        <dbReference type="Proteomes" id="UP001611162"/>
    </source>
</evidence>